<dbReference type="GO" id="GO:0008654">
    <property type="term" value="P:phospholipid biosynthetic process"/>
    <property type="evidence" value="ECO:0007669"/>
    <property type="project" value="InterPro"/>
</dbReference>
<dbReference type="Pfam" id="PF01066">
    <property type="entry name" value="CDP-OH_P_transf"/>
    <property type="match status" value="1"/>
</dbReference>
<dbReference type="Proteomes" id="UP000035704">
    <property type="component" value="Chromosome"/>
</dbReference>
<evidence type="ECO:0000256" key="1">
    <source>
        <dbReference type="ARBA" id="ARBA00022679"/>
    </source>
</evidence>
<feature type="transmembrane region" description="Helical" evidence="3">
    <location>
        <begin position="119"/>
        <end position="138"/>
    </location>
</feature>
<dbReference type="InterPro" id="IPR048254">
    <property type="entry name" value="CDP_ALCOHOL_P_TRANSF_CS"/>
</dbReference>
<dbReference type="GO" id="GO:0016780">
    <property type="term" value="F:phosphotransferase activity, for other substituted phosphate groups"/>
    <property type="evidence" value="ECO:0007669"/>
    <property type="project" value="InterPro"/>
</dbReference>
<gene>
    <name evidence="4" type="ORF">CACET_c35660</name>
</gene>
<dbReference type="AlphaFoldDB" id="A0A0G3WGI0"/>
<dbReference type="PATRIC" id="fig|84022.6.peg.3643"/>
<dbReference type="Gene3D" id="1.20.120.1760">
    <property type="match status" value="1"/>
</dbReference>
<feature type="transmembrane region" description="Helical" evidence="3">
    <location>
        <begin position="174"/>
        <end position="192"/>
    </location>
</feature>
<name>A0A0G3WGI0_9CLOT</name>
<dbReference type="InterPro" id="IPR000462">
    <property type="entry name" value="CDP-OH_P_trans"/>
</dbReference>
<evidence type="ECO:0000313" key="5">
    <source>
        <dbReference type="Proteomes" id="UP000035704"/>
    </source>
</evidence>
<evidence type="ECO:0000313" key="4">
    <source>
        <dbReference type="EMBL" id="AKL96997.1"/>
    </source>
</evidence>
<protein>
    <submittedName>
        <fullName evidence="4">CDP-alcohol phosphatidyltransferase</fullName>
    </submittedName>
</protein>
<reference evidence="4 5" key="1">
    <citation type="submission" date="2014-10" db="EMBL/GenBank/DDBJ databases">
        <title>Genome sequence of Clostridium aceticum DSM 1496.</title>
        <authorList>
            <person name="Poehlein A."/>
            <person name="Schiel-Bengelsdorf B."/>
            <person name="Gottschalk G."/>
            <person name="Duerre P."/>
            <person name="Daniel R."/>
        </authorList>
    </citation>
    <scope>NUCLEOTIDE SEQUENCE [LARGE SCALE GENOMIC DNA]</scope>
    <source>
        <strain evidence="4 5">DSM 1496</strain>
    </source>
</reference>
<keyword evidence="1 2" id="KW-0808">Transferase</keyword>
<dbReference type="KEGG" id="cace:CACET_c35660"/>
<dbReference type="STRING" id="84022.CACET_c35660"/>
<dbReference type="PROSITE" id="PS00379">
    <property type="entry name" value="CDP_ALCOHOL_P_TRANSF"/>
    <property type="match status" value="1"/>
</dbReference>
<proteinExistence type="inferred from homology"/>
<sequence>MENNEKSTLDEKKSIKKFHKPEKNVLKVMGTKFSPLIPNYISFSRIIFSLILILLEPLSSVFYAIYFLCGFSDIMDGFIARKTGTTSRLGEKLDSIADMTLTVILLAIFYPVLNPTIEILIWIILISIIRLASMTIALIKYKTFAILHTYGNKITGMTLFIFPVLLPYIDARVLMYIVCVVASMSAIEELIIQMTSSQLQLNKQSIFFK</sequence>
<evidence type="ECO:0000256" key="3">
    <source>
        <dbReference type="SAM" id="Phobius"/>
    </source>
</evidence>
<feature type="transmembrane region" description="Helical" evidence="3">
    <location>
        <begin position="93"/>
        <end position="113"/>
    </location>
</feature>
<keyword evidence="3" id="KW-0472">Membrane</keyword>
<keyword evidence="3" id="KW-0812">Transmembrane</keyword>
<feature type="transmembrane region" description="Helical" evidence="3">
    <location>
        <begin position="150"/>
        <end position="168"/>
    </location>
</feature>
<dbReference type="GO" id="GO:0016020">
    <property type="term" value="C:membrane"/>
    <property type="evidence" value="ECO:0007669"/>
    <property type="project" value="InterPro"/>
</dbReference>
<keyword evidence="3" id="KW-1133">Transmembrane helix</keyword>
<dbReference type="InterPro" id="IPR043130">
    <property type="entry name" value="CDP-OH_PTrfase_TM_dom"/>
</dbReference>
<accession>A0A0G3WGI0</accession>
<dbReference type="EMBL" id="CP009687">
    <property type="protein sequence ID" value="AKL96997.1"/>
    <property type="molecule type" value="Genomic_DNA"/>
</dbReference>
<organism evidence="4 5">
    <name type="scientific">Clostridium aceticum</name>
    <dbReference type="NCBI Taxonomy" id="84022"/>
    <lineage>
        <taxon>Bacteria</taxon>
        <taxon>Bacillati</taxon>
        <taxon>Bacillota</taxon>
        <taxon>Clostridia</taxon>
        <taxon>Eubacteriales</taxon>
        <taxon>Clostridiaceae</taxon>
        <taxon>Clostridium</taxon>
    </lineage>
</organism>
<keyword evidence="5" id="KW-1185">Reference proteome</keyword>
<evidence type="ECO:0000256" key="2">
    <source>
        <dbReference type="RuleBase" id="RU003750"/>
    </source>
</evidence>
<comment type="similarity">
    <text evidence="2">Belongs to the CDP-alcohol phosphatidyltransferase class-I family.</text>
</comment>